<comment type="pathway">
    <text evidence="10">Metabolic intermediate biosynthesis; 5-phospho-alpha-D-ribose 1-diphosphate biosynthesis; 5-phospho-alpha-D-ribose 1-diphosphate from D-ribose 5-phosphate (route I): step 1/1.</text>
</comment>
<comment type="catalytic activity">
    <reaction evidence="9 10">
        <text>D-ribose 5-phosphate + ATP = 5-phospho-alpha-D-ribose 1-diphosphate + AMP + H(+)</text>
        <dbReference type="Rhea" id="RHEA:15609"/>
        <dbReference type="ChEBI" id="CHEBI:15378"/>
        <dbReference type="ChEBI" id="CHEBI:30616"/>
        <dbReference type="ChEBI" id="CHEBI:58017"/>
        <dbReference type="ChEBI" id="CHEBI:78346"/>
        <dbReference type="ChEBI" id="CHEBI:456215"/>
        <dbReference type="EC" id="2.7.6.1"/>
    </reaction>
</comment>
<dbReference type="Pfam" id="PF00156">
    <property type="entry name" value="Pribosyltran"/>
    <property type="match status" value="1"/>
</dbReference>
<gene>
    <name evidence="10" type="primary">prs</name>
    <name evidence="13" type="ORF">RG963_05435</name>
</gene>
<evidence type="ECO:0000256" key="3">
    <source>
        <dbReference type="ARBA" id="ARBA00022723"/>
    </source>
</evidence>
<keyword evidence="3 10" id="KW-0479">Metal-binding</keyword>
<comment type="caution">
    <text evidence="13">The sequence shown here is derived from an EMBL/GenBank/DDBJ whole genome shotgun (WGS) entry which is preliminary data.</text>
</comment>
<keyword evidence="7 10" id="KW-0067">ATP-binding</keyword>
<keyword evidence="4 10" id="KW-0545">Nucleotide biosynthesis</keyword>
<feature type="binding site" evidence="10">
    <location>
        <position position="120"/>
    </location>
    <ligand>
        <name>Mg(2+)</name>
        <dbReference type="ChEBI" id="CHEBI:18420"/>
        <label>1</label>
    </ligand>
</feature>
<keyword evidence="1 10" id="KW-0963">Cytoplasm</keyword>
<feature type="domain" description="Ribose-phosphate pyrophosphokinase N-terminal" evidence="12">
    <location>
        <begin position="1"/>
        <end position="110"/>
    </location>
</feature>
<comment type="cofactor">
    <cofactor evidence="10">
        <name>Mg(2+)</name>
        <dbReference type="ChEBI" id="CHEBI:18420"/>
    </cofactor>
    <text evidence="10">Binds 2 Mg(2+) ions per subunit.</text>
</comment>
<dbReference type="InterPro" id="IPR029099">
    <property type="entry name" value="Pribosyltran_N"/>
</dbReference>
<keyword evidence="5 10" id="KW-0547">Nucleotide-binding</keyword>
<sequence>MKIVGGPASQLLASRTARALGTEPVLCEFNRFPDGELYLRIAEEIENESVTLIQSTPTDSDFVSLLQLIDACEGARELNVVIPYMGYSRQDKKFKPGEPISARTVARCINADRIFTINIHEKTVLEHFPGSAYNLDAAKLLGEHIAGFGLESPILVAPDSGAEGLVKNVSSGLGFDYDHLQKTRLSGDTVVIKTKNVDVTGRSVVLVDDMIATGGTMAESIRMLRNQGAVGVYLVCVHPVLARNAALRLFNAGVKDIIGTDTLEKAESRLSVAPLIADALKGL</sequence>
<evidence type="ECO:0000259" key="11">
    <source>
        <dbReference type="Pfam" id="PF00156"/>
    </source>
</evidence>
<keyword evidence="2 10" id="KW-0808">Transferase</keyword>
<dbReference type="Proteomes" id="UP001246244">
    <property type="component" value="Unassembled WGS sequence"/>
</dbReference>
<dbReference type="EC" id="2.7.6.1" evidence="10"/>
<evidence type="ECO:0000256" key="2">
    <source>
        <dbReference type="ARBA" id="ARBA00022679"/>
    </source>
</evidence>
<dbReference type="CDD" id="cd06223">
    <property type="entry name" value="PRTases_typeI"/>
    <property type="match status" value="1"/>
</dbReference>
<comment type="subcellular location">
    <subcellularLocation>
        <location evidence="10">Cytoplasm</location>
    </subcellularLocation>
</comment>
<dbReference type="HAMAP" id="MF_00583_A">
    <property type="entry name" value="RibP_PPkinase_A"/>
    <property type="match status" value="1"/>
</dbReference>
<comment type="caution">
    <text evidence="10">Lacks conserved residue(s) required for the propagation of feature annotation.</text>
</comment>
<feature type="binding site" evidence="10">
    <location>
        <position position="184"/>
    </location>
    <ligand>
        <name>D-ribose 5-phosphate</name>
        <dbReference type="ChEBI" id="CHEBI:78346"/>
    </ligand>
</feature>
<evidence type="ECO:0000313" key="13">
    <source>
        <dbReference type="EMBL" id="MDR7665233.1"/>
    </source>
</evidence>
<dbReference type="Pfam" id="PF13793">
    <property type="entry name" value="Pribosyltran_N"/>
    <property type="match status" value="1"/>
</dbReference>
<dbReference type="InterPro" id="IPR029057">
    <property type="entry name" value="PRTase-like"/>
</dbReference>
<dbReference type="PANTHER" id="PTHR10210">
    <property type="entry name" value="RIBOSE-PHOSPHATE DIPHOSPHOKINASE FAMILY MEMBER"/>
    <property type="match status" value="1"/>
</dbReference>
<evidence type="ECO:0000256" key="1">
    <source>
        <dbReference type="ARBA" id="ARBA00022490"/>
    </source>
</evidence>
<feature type="binding site" evidence="10">
    <location>
        <begin position="89"/>
        <end position="90"/>
    </location>
    <ligand>
        <name>ATP</name>
        <dbReference type="ChEBI" id="CHEBI:30616"/>
    </ligand>
</feature>
<feature type="binding site" evidence="10">
    <location>
        <begin position="34"/>
        <end position="36"/>
    </location>
    <ligand>
        <name>ATP</name>
        <dbReference type="ChEBI" id="CHEBI:30616"/>
    </ligand>
</feature>
<dbReference type="PANTHER" id="PTHR10210:SF32">
    <property type="entry name" value="RIBOSE-PHOSPHATE PYROPHOSPHOKINASE 2"/>
    <property type="match status" value="1"/>
</dbReference>
<evidence type="ECO:0000256" key="5">
    <source>
        <dbReference type="ARBA" id="ARBA00022741"/>
    </source>
</evidence>
<organism evidence="13 14">
    <name type="scientific">Methanosarcina baikalica</name>
    <dbReference type="NCBI Taxonomy" id="3073890"/>
    <lineage>
        <taxon>Archaea</taxon>
        <taxon>Methanobacteriati</taxon>
        <taxon>Methanobacteriota</taxon>
        <taxon>Stenosarchaea group</taxon>
        <taxon>Methanomicrobia</taxon>
        <taxon>Methanosarcinales</taxon>
        <taxon>Methanosarcinaceae</taxon>
        <taxon>Methanosarcina</taxon>
    </lineage>
</organism>
<evidence type="ECO:0000256" key="10">
    <source>
        <dbReference type="HAMAP-Rule" id="MF_00583"/>
    </source>
</evidence>
<accession>A0ABU2CZS8</accession>
<protein>
    <recommendedName>
        <fullName evidence="10">Ribose-phosphate pyrophosphokinase</fullName>
        <shortName evidence="10">RPPK</shortName>
        <ecNumber evidence="10">2.7.6.1</ecNumber>
    </recommendedName>
    <alternativeName>
        <fullName evidence="10">5-phospho-D-ribosyl alpha-1-diphosphate synthase</fullName>
    </alternativeName>
    <alternativeName>
        <fullName evidence="10">Phosphoribosyl diphosphate synthase</fullName>
    </alternativeName>
    <alternativeName>
        <fullName evidence="10">Phosphoribosyl pyrophosphate synthase</fullName>
        <shortName evidence="10">P-Rib-PP synthase</shortName>
        <shortName evidence="10">PRPP synthase</shortName>
        <shortName evidence="10">PRPPase</shortName>
    </alternativeName>
</protein>
<dbReference type="InterPro" id="IPR037514">
    <property type="entry name" value="Rib-P_diPkinase_arc"/>
</dbReference>
<dbReference type="NCBIfam" id="TIGR01251">
    <property type="entry name" value="ribP_PPkin"/>
    <property type="match status" value="1"/>
</dbReference>
<proteinExistence type="inferred from homology"/>
<comment type="similarity">
    <text evidence="10">Belongs to the ribose-phosphate pyrophosphokinase family. Class III (archaeal) subfamily.</text>
</comment>
<dbReference type="EMBL" id="JAVKPK010000016">
    <property type="protein sequence ID" value="MDR7665233.1"/>
    <property type="molecule type" value="Genomic_DNA"/>
</dbReference>
<evidence type="ECO:0000259" key="12">
    <source>
        <dbReference type="Pfam" id="PF13793"/>
    </source>
</evidence>
<dbReference type="GO" id="GO:0004749">
    <property type="term" value="F:ribose phosphate diphosphokinase activity"/>
    <property type="evidence" value="ECO:0007669"/>
    <property type="project" value="UniProtKB-EC"/>
</dbReference>
<evidence type="ECO:0000256" key="4">
    <source>
        <dbReference type="ARBA" id="ARBA00022727"/>
    </source>
</evidence>
<dbReference type="SMART" id="SM01400">
    <property type="entry name" value="Pribosyltran_N"/>
    <property type="match status" value="1"/>
</dbReference>
<dbReference type="InterPro" id="IPR000836">
    <property type="entry name" value="PRTase_dom"/>
</dbReference>
<keyword evidence="6 10" id="KW-0418">Kinase</keyword>
<feature type="binding site" evidence="10">
    <location>
        <position position="208"/>
    </location>
    <ligand>
        <name>D-ribose 5-phosphate</name>
        <dbReference type="ChEBI" id="CHEBI:78346"/>
    </ligand>
</feature>
<reference evidence="14" key="1">
    <citation type="submission" date="2023-07" db="EMBL/GenBank/DDBJ databases">
        <title>Whole-genome sequencing of a new Methanosarcina sp. Z-7115.</title>
        <authorList>
            <person name="Zhilina T.N."/>
            <person name="Merkel A.Y."/>
        </authorList>
    </citation>
    <scope>NUCLEOTIDE SEQUENCE [LARGE SCALE GENOMIC DNA]</scope>
    <source>
        <strain evidence="14">Z-7115</strain>
    </source>
</reference>
<keyword evidence="8 10" id="KW-0460">Magnesium</keyword>
<feature type="domain" description="Phosphoribosyltransferase" evidence="11">
    <location>
        <begin position="136"/>
        <end position="242"/>
    </location>
</feature>
<dbReference type="RefSeq" id="WP_310575260.1">
    <property type="nucleotide sequence ID" value="NZ_JAVKPK010000016.1"/>
</dbReference>
<dbReference type="Gene3D" id="3.40.50.2020">
    <property type="match status" value="2"/>
</dbReference>
<dbReference type="NCBIfam" id="NF002095">
    <property type="entry name" value="PRK00934.1"/>
    <property type="match status" value="1"/>
</dbReference>
<keyword evidence="14" id="KW-1185">Reference proteome</keyword>
<evidence type="ECO:0000256" key="8">
    <source>
        <dbReference type="ARBA" id="ARBA00022842"/>
    </source>
</evidence>
<evidence type="ECO:0000256" key="9">
    <source>
        <dbReference type="ARBA" id="ARBA00049535"/>
    </source>
</evidence>
<comment type="function">
    <text evidence="10">Involved in the biosynthesis of the central metabolite phospho-alpha-D-ribosyl-1-pyrophosphate (PRPP) via the transfer of pyrophosphoryl group from ATP to 1-hydroxyl of ribose-5-phosphate (Rib-5-P).</text>
</comment>
<evidence type="ECO:0000256" key="6">
    <source>
        <dbReference type="ARBA" id="ARBA00022777"/>
    </source>
</evidence>
<feature type="active site" evidence="10">
    <location>
        <position position="182"/>
    </location>
</feature>
<evidence type="ECO:0000313" key="14">
    <source>
        <dbReference type="Proteomes" id="UP001246244"/>
    </source>
</evidence>
<evidence type="ECO:0000256" key="7">
    <source>
        <dbReference type="ARBA" id="ARBA00022840"/>
    </source>
</evidence>
<feature type="binding site" evidence="10">
    <location>
        <position position="159"/>
    </location>
    <ligand>
        <name>Mg(2+)</name>
        <dbReference type="ChEBI" id="CHEBI:18420"/>
        <label>2</label>
    </ligand>
</feature>
<dbReference type="SUPFAM" id="SSF53271">
    <property type="entry name" value="PRTase-like"/>
    <property type="match status" value="1"/>
</dbReference>
<dbReference type="InterPro" id="IPR005946">
    <property type="entry name" value="Rib-P_diPkinase"/>
</dbReference>
<name>A0ABU2CZS8_9EURY</name>